<evidence type="ECO:0000256" key="3">
    <source>
        <dbReference type="ARBA" id="ARBA00023242"/>
    </source>
</evidence>
<dbReference type="Pfam" id="PF03221">
    <property type="entry name" value="HTH_Tnp_Tc5"/>
    <property type="match status" value="1"/>
</dbReference>
<evidence type="ECO:0000259" key="5">
    <source>
        <dbReference type="PROSITE" id="PS51253"/>
    </source>
</evidence>
<dbReference type="InterPro" id="IPR007889">
    <property type="entry name" value="HTH_Psq"/>
</dbReference>
<reference evidence="6 7" key="1">
    <citation type="submission" date="2021-06" db="EMBL/GenBank/DDBJ databases">
        <authorList>
            <person name="Kallberg Y."/>
            <person name="Tangrot J."/>
            <person name="Rosling A."/>
        </authorList>
    </citation>
    <scope>NUCLEOTIDE SEQUENCE [LARGE SCALE GENOMIC DNA]</scope>
    <source>
        <strain evidence="6 7">120-4 pot B 10/14</strain>
    </source>
</reference>
<keyword evidence="7" id="KW-1185">Reference proteome</keyword>
<feature type="domain" description="HTH CENPB-type" evidence="5">
    <location>
        <begin position="82"/>
        <end position="146"/>
    </location>
</feature>
<evidence type="ECO:0000313" key="7">
    <source>
        <dbReference type="Proteomes" id="UP000789901"/>
    </source>
</evidence>
<dbReference type="InterPro" id="IPR050863">
    <property type="entry name" value="CenT-Element_Derived"/>
</dbReference>
<sequence>IGDSIGSSKEPKKRKHNKENETPTKRKSLTSAQKAEICHLKQKGVSQVKLAEQFTVAKATISNIIREKDRWLLLDPGSNNVTLKRQRIAKFPILEEALALWVSKVTSVIIQRKAVQLAKGLDVVGFNASEGWLSNFKKYCHIREYKHQGEATSAPLEDLSRFCNKHEIIKEYKPEDVYNADETALYWHIKPDKTLATKDQVTIMLIFNATGEHTLPLLFIHKYQNSRALRNVDKSILPVYFYWNSCAWMQTFIFNRYIKHFDNQMRLASHSILLFLDSASTHGLEEGYTPTNIKLHIFLQIQQCIFNCIMQELFGVSNEPPELLNIRDAIDFTTAAWKKVTPRTIHNSNNPDLTDMIQSLIGQLPLNQPMDVHKYITANNNLITTEIPTNEEIIEAIRNKNCIEPEDESSKKLISFVQALEFINGILFFLE</sequence>
<keyword evidence="2" id="KW-0238">DNA-binding</keyword>
<comment type="caution">
    <text evidence="6">The sequence shown here is derived from an EMBL/GenBank/DDBJ whole genome shotgun (WGS) entry which is preliminary data.</text>
</comment>
<keyword evidence="3" id="KW-0539">Nucleus</keyword>
<dbReference type="PANTHER" id="PTHR19303">
    <property type="entry name" value="TRANSPOSON"/>
    <property type="match status" value="1"/>
</dbReference>
<organism evidence="6 7">
    <name type="scientific">Gigaspora margarita</name>
    <dbReference type="NCBI Taxonomy" id="4874"/>
    <lineage>
        <taxon>Eukaryota</taxon>
        <taxon>Fungi</taxon>
        <taxon>Fungi incertae sedis</taxon>
        <taxon>Mucoromycota</taxon>
        <taxon>Glomeromycotina</taxon>
        <taxon>Glomeromycetes</taxon>
        <taxon>Diversisporales</taxon>
        <taxon>Gigasporaceae</taxon>
        <taxon>Gigaspora</taxon>
    </lineage>
</organism>
<protein>
    <submittedName>
        <fullName evidence="6">2316_t:CDS:1</fullName>
    </submittedName>
</protein>
<dbReference type="InterPro" id="IPR006600">
    <property type="entry name" value="HTH_CenpB_DNA-bd_dom"/>
</dbReference>
<dbReference type="PANTHER" id="PTHR19303:SF73">
    <property type="entry name" value="PROTEIN PDC2"/>
    <property type="match status" value="1"/>
</dbReference>
<dbReference type="PROSITE" id="PS51253">
    <property type="entry name" value="HTH_CENPB"/>
    <property type="match status" value="1"/>
</dbReference>
<gene>
    <name evidence="6" type="ORF">GMARGA_LOCUS25487</name>
</gene>
<dbReference type="Pfam" id="PF03184">
    <property type="entry name" value="DDE_1"/>
    <property type="match status" value="1"/>
</dbReference>
<proteinExistence type="predicted"/>
<evidence type="ECO:0000256" key="4">
    <source>
        <dbReference type="SAM" id="MobiDB-lite"/>
    </source>
</evidence>
<name>A0ABN7W2B8_GIGMA</name>
<comment type="subcellular location">
    <subcellularLocation>
        <location evidence="1">Nucleus</location>
    </subcellularLocation>
</comment>
<dbReference type="Pfam" id="PF04218">
    <property type="entry name" value="CENP-B_N"/>
    <property type="match status" value="1"/>
</dbReference>
<accession>A0ABN7W2B8</accession>
<dbReference type="SUPFAM" id="SSF46689">
    <property type="entry name" value="Homeodomain-like"/>
    <property type="match status" value="2"/>
</dbReference>
<dbReference type="InterPro" id="IPR004875">
    <property type="entry name" value="DDE_SF_endonuclease_dom"/>
</dbReference>
<dbReference type="EMBL" id="CAJVQB010028290">
    <property type="protein sequence ID" value="CAG8812093.1"/>
    <property type="molecule type" value="Genomic_DNA"/>
</dbReference>
<dbReference type="Gene3D" id="1.10.10.60">
    <property type="entry name" value="Homeodomain-like"/>
    <property type="match status" value="2"/>
</dbReference>
<feature type="region of interest" description="Disordered" evidence="4">
    <location>
        <begin position="1"/>
        <end position="33"/>
    </location>
</feature>
<dbReference type="InterPro" id="IPR009057">
    <property type="entry name" value="Homeodomain-like_sf"/>
</dbReference>
<evidence type="ECO:0000256" key="1">
    <source>
        <dbReference type="ARBA" id="ARBA00004123"/>
    </source>
</evidence>
<dbReference type="Proteomes" id="UP000789901">
    <property type="component" value="Unassembled WGS sequence"/>
</dbReference>
<evidence type="ECO:0000313" key="6">
    <source>
        <dbReference type="EMBL" id="CAG8812093.1"/>
    </source>
</evidence>
<feature type="non-terminal residue" evidence="6">
    <location>
        <position position="1"/>
    </location>
</feature>
<evidence type="ECO:0000256" key="2">
    <source>
        <dbReference type="ARBA" id="ARBA00023125"/>
    </source>
</evidence>